<comment type="similarity">
    <text evidence="5">Belongs to the glyceraldehyde-3-phosphate dehydrogenase family.</text>
</comment>
<evidence type="ECO:0000256" key="4">
    <source>
        <dbReference type="ARBA" id="ARBA00004869"/>
    </source>
</evidence>
<dbReference type="GeneID" id="111140001"/>
<evidence type="ECO:0000313" key="23">
    <source>
        <dbReference type="Proteomes" id="UP000248482"/>
    </source>
</evidence>
<dbReference type="GO" id="GO:0004365">
    <property type="term" value="F:glyceraldehyde-3-phosphate dehydrogenase (NAD+) (phosphorylating) activity"/>
    <property type="evidence" value="ECO:0007669"/>
    <property type="project" value="UniProtKB-EC"/>
</dbReference>
<evidence type="ECO:0000256" key="18">
    <source>
        <dbReference type="ARBA" id="ARBA00031890"/>
    </source>
</evidence>
<organism evidence="23 24">
    <name type="scientific">Enhydra lutris kenyoni</name>
    <name type="common">northern sea otter</name>
    <dbReference type="NCBI Taxonomy" id="391180"/>
    <lineage>
        <taxon>Eukaryota</taxon>
        <taxon>Metazoa</taxon>
        <taxon>Chordata</taxon>
        <taxon>Craniata</taxon>
        <taxon>Vertebrata</taxon>
        <taxon>Euteleostomi</taxon>
        <taxon>Mammalia</taxon>
        <taxon>Eutheria</taxon>
        <taxon>Laurasiatheria</taxon>
        <taxon>Carnivora</taxon>
        <taxon>Caniformia</taxon>
        <taxon>Musteloidea</taxon>
        <taxon>Mustelidae</taxon>
        <taxon>Lutrinae</taxon>
        <taxon>Enhydra</taxon>
    </lineage>
</organism>
<evidence type="ECO:0000256" key="21">
    <source>
        <dbReference type="ARBA" id="ARBA00048005"/>
    </source>
</evidence>
<keyword evidence="11" id="KW-0702">S-nitrosylation</keyword>
<dbReference type="Pfam" id="PF02800">
    <property type="entry name" value="Gp_dh_C"/>
    <property type="match status" value="1"/>
</dbReference>
<dbReference type="Gene3D" id="3.30.360.10">
    <property type="entry name" value="Dihydrodipicolinate Reductase, domain 2"/>
    <property type="match status" value="1"/>
</dbReference>
<keyword evidence="14" id="KW-0520">NAD</keyword>
<dbReference type="PANTHER" id="PTHR10836:SF111">
    <property type="entry name" value="GLYCERALDEHYDE-3-PHOSPHATE DEHYDROGENASE"/>
    <property type="match status" value="1"/>
</dbReference>
<dbReference type="GO" id="GO:0006096">
    <property type="term" value="P:glycolytic process"/>
    <property type="evidence" value="ECO:0007669"/>
    <property type="project" value="UniProtKB-KW"/>
</dbReference>
<evidence type="ECO:0000256" key="12">
    <source>
        <dbReference type="ARBA" id="ARBA00022845"/>
    </source>
</evidence>
<evidence type="ECO:0000313" key="24">
    <source>
        <dbReference type="RefSeq" id="XP_022348120.1"/>
    </source>
</evidence>
<evidence type="ECO:0000256" key="14">
    <source>
        <dbReference type="ARBA" id="ARBA00023027"/>
    </source>
</evidence>
<comment type="catalytic activity">
    <reaction evidence="21">
        <text>S-nitroso-L-cysteinyl-[GAPDH] + L-cysteinyl-[protein] = L-cysteinyl-[GAPDH] + S-nitroso-L-cysteinyl-[protein]</text>
        <dbReference type="Rhea" id="RHEA:66684"/>
        <dbReference type="Rhea" id="RHEA-COMP:10131"/>
        <dbReference type="Rhea" id="RHEA-COMP:17089"/>
        <dbReference type="Rhea" id="RHEA-COMP:17090"/>
        <dbReference type="Rhea" id="RHEA-COMP:17091"/>
        <dbReference type="ChEBI" id="CHEBI:29950"/>
        <dbReference type="ChEBI" id="CHEBI:149494"/>
    </reaction>
    <physiologicalReaction direction="left-to-right" evidence="21">
        <dbReference type="Rhea" id="RHEA:66685"/>
    </physiologicalReaction>
</comment>
<comment type="subunit">
    <text evidence="19">Homotetramer. Interacts with TPPP; the interaction is direct. Interacts (when S-nitrosylated) with SIAH1; leading to nuclear translocation. Interacts with RILPL1/GOSPEL, leading to prevent the interaction between GAPDH and SIAH1 and prevent nuclear translocation. Interacts with CHP1; the interaction increases the binding of CHP1 with microtubules. Associates with microtubules. Interacts with EIF1AD, USP25, PRKCI and WARS1. Interacts with phosphorylated RPL13A; inhibited by oxidatively-modified low-densitity lipoprotein (LDL(ox)). Component of the GAIT complex. Interacts with FKBP6; leading to inhibit GAPDH catalytic activity. Interacts with TRAF2, promoting TRAF2 ubiquitination. Interacts with TRAF3, promoting TRAF3 ubiquitination.</text>
</comment>
<evidence type="ECO:0000256" key="2">
    <source>
        <dbReference type="ARBA" id="ARBA00004245"/>
    </source>
</evidence>
<dbReference type="AlphaFoldDB" id="A0A2Y9IQ15"/>
<dbReference type="Proteomes" id="UP000248482">
    <property type="component" value="Unplaced"/>
</dbReference>
<evidence type="ECO:0000256" key="15">
    <source>
        <dbReference type="ARBA" id="ARBA00023152"/>
    </source>
</evidence>
<protein>
    <recommendedName>
        <fullName evidence="7">Glyceraldehyde-3-phosphate dehydrogenase</fullName>
        <ecNumber evidence="6">1.2.1.12</ecNumber>
    </recommendedName>
    <alternativeName>
        <fullName evidence="18">Peptidyl-cysteine S-nitrosylase GAPDH</fullName>
    </alternativeName>
</protein>
<dbReference type="GO" id="GO:0005634">
    <property type="term" value="C:nucleus"/>
    <property type="evidence" value="ECO:0007669"/>
    <property type="project" value="UniProtKB-SubCell"/>
</dbReference>
<evidence type="ECO:0000256" key="8">
    <source>
        <dbReference type="ARBA" id="ARBA00022490"/>
    </source>
</evidence>
<evidence type="ECO:0000256" key="6">
    <source>
        <dbReference type="ARBA" id="ARBA00013119"/>
    </source>
</evidence>
<accession>A0A2Y9IQ15</accession>
<comment type="subcellular location">
    <subcellularLocation>
        <location evidence="2">Cytoplasm</location>
        <location evidence="2">Cytoskeleton</location>
    </subcellularLocation>
    <subcellularLocation>
        <location evidence="3">Cytoplasm</location>
        <location evidence="3">Cytosol</location>
    </subcellularLocation>
    <subcellularLocation>
        <location evidence="1">Nucleus</location>
    </subcellularLocation>
</comment>
<evidence type="ECO:0000256" key="3">
    <source>
        <dbReference type="ARBA" id="ARBA00004514"/>
    </source>
</evidence>
<dbReference type="STRING" id="391180.A0A2Y9IQ15"/>
<evidence type="ECO:0000256" key="19">
    <source>
        <dbReference type="ARBA" id="ARBA00046997"/>
    </source>
</evidence>
<comment type="catalytic activity">
    <reaction evidence="20">
        <text>D-glyceraldehyde 3-phosphate + phosphate + NAD(+) = (2R)-3-phospho-glyceroyl phosphate + NADH + H(+)</text>
        <dbReference type="Rhea" id="RHEA:10300"/>
        <dbReference type="ChEBI" id="CHEBI:15378"/>
        <dbReference type="ChEBI" id="CHEBI:43474"/>
        <dbReference type="ChEBI" id="CHEBI:57540"/>
        <dbReference type="ChEBI" id="CHEBI:57604"/>
        <dbReference type="ChEBI" id="CHEBI:57945"/>
        <dbReference type="ChEBI" id="CHEBI:59776"/>
        <dbReference type="EC" id="1.2.1.12"/>
    </reaction>
</comment>
<dbReference type="GO" id="GO:0016740">
    <property type="term" value="F:transferase activity"/>
    <property type="evidence" value="ECO:0007669"/>
    <property type="project" value="UniProtKB-KW"/>
</dbReference>
<evidence type="ECO:0000256" key="20">
    <source>
        <dbReference type="ARBA" id="ARBA00047698"/>
    </source>
</evidence>
<dbReference type="InterPro" id="IPR020829">
    <property type="entry name" value="GlycerAld_3-P_DH_cat"/>
</dbReference>
<reference evidence="24" key="1">
    <citation type="submission" date="2025-08" db="UniProtKB">
        <authorList>
            <consortium name="RefSeq"/>
        </authorList>
    </citation>
    <scope>IDENTIFICATION</scope>
    <source>
        <tissue evidence="24">Blood</tissue>
    </source>
</reference>
<evidence type="ECO:0000256" key="17">
    <source>
        <dbReference type="ARBA" id="ARBA00023242"/>
    </source>
</evidence>
<dbReference type="GO" id="GO:0006915">
    <property type="term" value="P:apoptotic process"/>
    <property type="evidence" value="ECO:0007669"/>
    <property type="project" value="UniProtKB-KW"/>
</dbReference>
<dbReference type="InterPro" id="IPR020831">
    <property type="entry name" value="GlycerAld/Erythrose_P_DH"/>
</dbReference>
<keyword evidence="10" id="KW-0053">Apoptosis</keyword>
<dbReference type="RefSeq" id="XP_022348120.1">
    <property type="nucleotide sequence ID" value="XM_022492412.1"/>
</dbReference>
<dbReference type="GO" id="GO:0005829">
    <property type="term" value="C:cytosol"/>
    <property type="evidence" value="ECO:0007669"/>
    <property type="project" value="UniProtKB-SubCell"/>
</dbReference>
<evidence type="ECO:0000256" key="1">
    <source>
        <dbReference type="ARBA" id="ARBA00004123"/>
    </source>
</evidence>
<evidence type="ECO:0000256" key="7">
    <source>
        <dbReference type="ARBA" id="ARBA00021022"/>
    </source>
</evidence>
<feature type="domain" description="Glyceraldehyde 3-phosphate dehydrogenase catalytic" evidence="22">
    <location>
        <begin position="32"/>
        <end position="93"/>
    </location>
</feature>
<dbReference type="GO" id="GO:0005856">
    <property type="term" value="C:cytoskeleton"/>
    <property type="evidence" value="ECO:0007669"/>
    <property type="project" value="UniProtKB-SubCell"/>
</dbReference>
<keyword evidence="15" id="KW-0324">Glycolysis</keyword>
<evidence type="ECO:0000256" key="13">
    <source>
        <dbReference type="ARBA" id="ARBA00023002"/>
    </source>
</evidence>
<name>A0A2Y9IQ15_ENHLU</name>
<keyword evidence="17" id="KW-0539">Nucleus</keyword>
<keyword evidence="12" id="KW-0810">Translation regulation</keyword>
<dbReference type="GO" id="GO:0006417">
    <property type="term" value="P:regulation of translation"/>
    <property type="evidence" value="ECO:0007669"/>
    <property type="project" value="UniProtKB-KW"/>
</dbReference>
<keyword evidence="9" id="KW-0808">Transferase</keyword>
<evidence type="ECO:0000256" key="5">
    <source>
        <dbReference type="ARBA" id="ARBA00007406"/>
    </source>
</evidence>
<dbReference type="OrthoDB" id="1152826at2759"/>
<gene>
    <name evidence="24" type="primary">LOC111140001</name>
</gene>
<keyword evidence="13" id="KW-0560">Oxidoreductase</keyword>
<evidence type="ECO:0000256" key="11">
    <source>
        <dbReference type="ARBA" id="ARBA00022799"/>
    </source>
</evidence>
<evidence type="ECO:0000256" key="9">
    <source>
        <dbReference type="ARBA" id="ARBA00022679"/>
    </source>
</evidence>
<dbReference type="SUPFAM" id="SSF55347">
    <property type="entry name" value="Glyceraldehyde-3-phosphate dehydrogenase-like, C-terminal domain"/>
    <property type="match status" value="1"/>
</dbReference>
<dbReference type="PANTHER" id="PTHR10836">
    <property type="entry name" value="GLYCERALDEHYDE 3-PHOSPHATE DEHYDROGENASE"/>
    <property type="match status" value="1"/>
</dbReference>
<dbReference type="EC" id="1.2.1.12" evidence="6"/>
<comment type="pathway">
    <text evidence="4">Carbohydrate degradation; glycolysis; pyruvate from D-glyceraldehyde 3-phosphate: step 1/5.</text>
</comment>
<keyword evidence="23" id="KW-1185">Reference proteome</keyword>
<evidence type="ECO:0000256" key="10">
    <source>
        <dbReference type="ARBA" id="ARBA00022703"/>
    </source>
</evidence>
<keyword evidence="8" id="KW-0963">Cytoplasm</keyword>
<evidence type="ECO:0000259" key="22">
    <source>
        <dbReference type="Pfam" id="PF02800"/>
    </source>
</evidence>
<evidence type="ECO:0000256" key="16">
    <source>
        <dbReference type="ARBA" id="ARBA00023212"/>
    </source>
</evidence>
<keyword evidence="16" id="KW-0206">Cytoskeleton</keyword>
<proteinExistence type="inferred from homology"/>
<dbReference type="KEGG" id="elk:111140001"/>
<dbReference type="Gene3D" id="3.40.50.720">
    <property type="entry name" value="NAD(P)-binding Rossmann-like Domain"/>
    <property type="match status" value="1"/>
</dbReference>
<sequence length="114" mass="12964">MMFQPPAELWLLKCDYLHAIPLLKKLCWLPTAKYDDIKKVVKQASEGPLKGILGYTEDQVVPCDFNSDTHSSTFDAGAGIALNDHFVKLISWYDNEFGYSNRVVDRMVHKASKE</sequence>